<dbReference type="EMBL" id="RSCJ01000008">
    <property type="protein sequence ID" value="RUR83111.1"/>
    <property type="molecule type" value="Genomic_DNA"/>
</dbReference>
<dbReference type="AlphaFoldDB" id="A0A3S0Y181"/>
<evidence type="ECO:0000313" key="7">
    <source>
        <dbReference type="EMBL" id="RUR83111.1"/>
    </source>
</evidence>
<dbReference type="GO" id="GO:0032259">
    <property type="term" value="P:methylation"/>
    <property type="evidence" value="ECO:0007669"/>
    <property type="project" value="UniProtKB-KW"/>
</dbReference>
<comment type="caution">
    <text evidence="7">The sequence shown here is derived from an EMBL/GenBank/DDBJ whole genome shotgun (WGS) entry which is preliminary data.</text>
</comment>
<dbReference type="InterPro" id="IPR029063">
    <property type="entry name" value="SAM-dependent_MTases_sf"/>
</dbReference>
<dbReference type="Pfam" id="PF00891">
    <property type="entry name" value="Methyltransf_2"/>
    <property type="match status" value="1"/>
</dbReference>
<evidence type="ECO:0000256" key="4">
    <source>
        <dbReference type="PIRSR" id="PIRSR005739-1"/>
    </source>
</evidence>
<reference evidence="7 8" key="1">
    <citation type="journal article" date="2019" name="Genome Biol. Evol.">
        <title>Day and night: Metabolic profiles and evolutionary relationships of six axenic non-marine cyanobacteria.</title>
        <authorList>
            <person name="Will S.E."/>
            <person name="Henke P."/>
            <person name="Boedeker C."/>
            <person name="Huang S."/>
            <person name="Brinkmann H."/>
            <person name="Rohde M."/>
            <person name="Jarek M."/>
            <person name="Friedl T."/>
            <person name="Seufert S."/>
            <person name="Schumacher M."/>
            <person name="Overmann J."/>
            <person name="Neumann-Schaal M."/>
            <person name="Petersen J."/>
        </authorList>
    </citation>
    <scope>NUCLEOTIDE SEQUENCE [LARGE SCALE GENOMIC DNA]</scope>
    <source>
        <strain evidence="7 8">PCC 6912</strain>
    </source>
</reference>
<evidence type="ECO:0000259" key="6">
    <source>
        <dbReference type="Pfam" id="PF08100"/>
    </source>
</evidence>
<evidence type="ECO:0000313" key="8">
    <source>
        <dbReference type="Proteomes" id="UP000268857"/>
    </source>
</evidence>
<dbReference type="InterPro" id="IPR016461">
    <property type="entry name" value="COMT-like"/>
</dbReference>
<dbReference type="Gene3D" id="3.40.50.150">
    <property type="entry name" value="Vaccinia Virus protein VP39"/>
    <property type="match status" value="1"/>
</dbReference>
<dbReference type="PANTHER" id="PTHR43712:SF2">
    <property type="entry name" value="O-METHYLTRANSFERASE CICE"/>
    <property type="match status" value="1"/>
</dbReference>
<proteinExistence type="predicted"/>
<keyword evidence="1" id="KW-0489">Methyltransferase</keyword>
<dbReference type="Pfam" id="PF08100">
    <property type="entry name" value="Dimerisation"/>
    <property type="match status" value="1"/>
</dbReference>
<name>A0A3S0Y181_CHLFR</name>
<accession>A0A3S0Y181</accession>
<gene>
    <name evidence="7" type="ORF">PCC6912_24850</name>
</gene>
<dbReference type="GO" id="GO:0046983">
    <property type="term" value="F:protein dimerization activity"/>
    <property type="evidence" value="ECO:0007669"/>
    <property type="project" value="InterPro"/>
</dbReference>
<keyword evidence="3" id="KW-0949">S-adenosyl-L-methionine</keyword>
<evidence type="ECO:0000256" key="2">
    <source>
        <dbReference type="ARBA" id="ARBA00022679"/>
    </source>
</evidence>
<sequence length="343" mass="38133">MKLTVKPENILEAIALNSRKELQPFLLGMLGMGVSQVLVTAIRMNVFDALQEHPKTAAELATQMDCDPHGMQVLLESLDGFGFLKRQGQHYQLTQDSARYLTKSGGLIYDFLRLGGDINQQLVLLEKDIRTGEVPNFHFNPQSATCFANYYTMLKSSGQQSAPNILKWAKLNPPPKRLLDVAGGPAEYSIAFCQKYPDLKADILDLPNAIQAGLPQIEQAGLGDRIQYIEGNLLETNWGNNYDVVFLSNILHCLTAEQCEITLKKAFQALRAGGTVLINDLFHPGEQGKLSSPISLFSLIYYVTCGGRIWPQPTILDWLTKAGFDRIYTGRNRLALFVSAQKP</sequence>
<dbReference type="InterPro" id="IPR012967">
    <property type="entry name" value="COMT_dimerisation"/>
</dbReference>
<feature type="domain" description="O-methyltransferase C-terminal" evidence="5">
    <location>
        <begin position="135"/>
        <end position="324"/>
    </location>
</feature>
<keyword evidence="2" id="KW-0808">Transferase</keyword>
<dbReference type="Gene3D" id="1.10.10.10">
    <property type="entry name" value="Winged helix-like DNA-binding domain superfamily/Winged helix DNA-binding domain"/>
    <property type="match status" value="1"/>
</dbReference>
<feature type="active site" description="Proton acceptor" evidence="4">
    <location>
        <position position="252"/>
    </location>
</feature>
<dbReference type="InterPro" id="IPR036390">
    <property type="entry name" value="WH_DNA-bd_sf"/>
</dbReference>
<dbReference type="GO" id="GO:0008171">
    <property type="term" value="F:O-methyltransferase activity"/>
    <property type="evidence" value="ECO:0007669"/>
    <property type="project" value="InterPro"/>
</dbReference>
<evidence type="ECO:0000259" key="5">
    <source>
        <dbReference type="Pfam" id="PF00891"/>
    </source>
</evidence>
<dbReference type="PANTHER" id="PTHR43712">
    <property type="entry name" value="PUTATIVE (AFU_ORTHOLOGUE AFUA_4G14580)-RELATED"/>
    <property type="match status" value="1"/>
</dbReference>
<dbReference type="SUPFAM" id="SSF53335">
    <property type="entry name" value="S-adenosyl-L-methionine-dependent methyltransferases"/>
    <property type="match status" value="1"/>
</dbReference>
<dbReference type="Proteomes" id="UP000268857">
    <property type="component" value="Unassembled WGS sequence"/>
</dbReference>
<protein>
    <recommendedName>
        <fullName evidence="9">O-methyltransferase</fullName>
    </recommendedName>
</protein>
<dbReference type="RefSeq" id="WP_016873081.1">
    <property type="nucleotide sequence ID" value="NZ_AJLN01000037.1"/>
</dbReference>
<dbReference type="OrthoDB" id="582216at2"/>
<evidence type="ECO:0008006" key="9">
    <source>
        <dbReference type="Google" id="ProtNLM"/>
    </source>
</evidence>
<organism evidence="7 8">
    <name type="scientific">Chlorogloeopsis fritschii PCC 6912</name>
    <dbReference type="NCBI Taxonomy" id="211165"/>
    <lineage>
        <taxon>Bacteria</taxon>
        <taxon>Bacillati</taxon>
        <taxon>Cyanobacteriota</taxon>
        <taxon>Cyanophyceae</taxon>
        <taxon>Nostocales</taxon>
        <taxon>Chlorogloeopsidaceae</taxon>
        <taxon>Chlorogloeopsis</taxon>
    </lineage>
</organism>
<dbReference type="SUPFAM" id="SSF46785">
    <property type="entry name" value="Winged helix' DNA-binding domain"/>
    <property type="match status" value="1"/>
</dbReference>
<dbReference type="STRING" id="211165.GCA_000317285_00500"/>
<dbReference type="PIRSF" id="PIRSF005739">
    <property type="entry name" value="O-mtase"/>
    <property type="match status" value="1"/>
</dbReference>
<keyword evidence="8" id="KW-1185">Reference proteome</keyword>
<dbReference type="InterPro" id="IPR036388">
    <property type="entry name" value="WH-like_DNA-bd_sf"/>
</dbReference>
<evidence type="ECO:0000256" key="3">
    <source>
        <dbReference type="ARBA" id="ARBA00022691"/>
    </source>
</evidence>
<dbReference type="PROSITE" id="PS51683">
    <property type="entry name" value="SAM_OMT_II"/>
    <property type="match status" value="1"/>
</dbReference>
<feature type="domain" description="O-methyltransferase dimerisation" evidence="6">
    <location>
        <begin position="30"/>
        <end position="102"/>
    </location>
</feature>
<dbReference type="InterPro" id="IPR001077">
    <property type="entry name" value="COMT_C"/>
</dbReference>
<evidence type="ECO:0000256" key="1">
    <source>
        <dbReference type="ARBA" id="ARBA00022603"/>
    </source>
</evidence>